<name>A0ABV0JFF5_9CYAN</name>
<evidence type="ECO:0000313" key="2">
    <source>
        <dbReference type="EMBL" id="MEP0820369.1"/>
    </source>
</evidence>
<reference evidence="2 3" key="1">
    <citation type="submission" date="2022-04" db="EMBL/GenBank/DDBJ databases">
        <title>Positive selection, recombination, and allopatry shape intraspecific diversity of widespread and dominant cyanobacteria.</title>
        <authorList>
            <person name="Wei J."/>
            <person name="Shu W."/>
            <person name="Hu C."/>
        </authorList>
    </citation>
    <scope>NUCLEOTIDE SEQUENCE [LARGE SCALE GENOMIC DNA]</scope>
    <source>
        <strain evidence="2 3">GB2-A4</strain>
    </source>
</reference>
<dbReference type="NCBIfam" id="NF041216">
    <property type="entry name" value="CU044_2847_fam"/>
    <property type="match status" value="1"/>
</dbReference>
<protein>
    <recommendedName>
        <fullName evidence="1">Trypsin-co-occurring domain-containing protein</fullName>
    </recommendedName>
</protein>
<feature type="domain" description="Trypsin-co-occurring" evidence="1">
    <location>
        <begin position="8"/>
        <end position="107"/>
    </location>
</feature>
<gene>
    <name evidence="2" type="ORF">NC998_25040</name>
</gene>
<evidence type="ECO:0000259" key="1">
    <source>
        <dbReference type="Pfam" id="PF19493"/>
    </source>
</evidence>
<dbReference type="RefSeq" id="WP_190442291.1">
    <property type="nucleotide sequence ID" value="NZ_JAMPKM010000027.1"/>
</dbReference>
<organism evidence="2 3">
    <name type="scientific">Trichocoleus desertorum GB2-A4</name>
    <dbReference type="NCBI Taxonomy" id="2933944"/>
    <lineage>
        <taxon>Bacteria</taxon>
        <taxon>Bacillati</taxon>
        <taxon>Cyanobacteriota</taxon>
        <taxon>Cyanophyceae</taxon>
        <taxon>Leptolyngbyales</taxon>
        <taxon>Trichocoleusaceae</taxon>
        <taxon>Trichocoleus</taxon>
    </lineage>
</organism>
<dbReference type="Pfam" id="PF19493">
    <property type="entry name" value="Trypco1"/>
    <property type="match status" value="1"/>
</dbReference>
<proteinExistence type="predicted"/>
<comment type="caution">
    <text evidence="2">The sequence shown here is derived from an EMBL/GenBank/DDBJ whole genome shotgun (WGS) entry which is preliminary data.</text>
</comment>
<dbReference type="EMBL" id="JAMPKM010000027">
    <property type="protein sequence ID" value="MEP0820369.1"/>
    <property type="molecule type" value="Genomic_DNA"/>
</dbReference>
<keyword evidence="3" id="KW-1185">Reference proteome</keyword>
<dbReference type="Proteomes" id="UP001464891">
    <property type="component" value="Unassembled WGS sequence"/>
</dbReference>
<dbReference type="InterPro" id="IPR045794">
    <property type="entry name" value="Trypco1"/>
</dbReference>
<evidence type="ECO:0000313" key="3">
    <source>
        <dbReference type="Proteomes" id="UP001464891"/>
    </source>
</evidence>
<sequence length="112" mass="12318">MDKEVAQFSLEDGTKFLVEVEEPEAVAVERVAINTGQMVLQARQTFEEAIDAVKPVASVLVTRLRRGMTTPADEVEVKFGLKLTAEAGAIFTSISGDVNFEITLKWKEEKSS</sequence>
<accession>A0ABV0JFF5</accession>